<feature type="domain" description="WRKY19-like zinc finger" evidence="1">
    <location>
        <begin position="239"/>
        <end position="260"/>
    </location>
</feature>
<feature type="domain" description="WRKY19-like zinc finger" evidence="1">
    <location>
        <begin position="261"/>
        <end position="284"/>
    </location>
</feature>
<dbReference type="PANTHER" id="PTHR31827:SF1">
    <property type="entry name" value="EMB|CAB89363.1"/>
    <property type="match status" value="1"/>
</dbReference>
<dbReference type="PANTHER" id="PTHR31827">
    <property type="entry name" value="EMB|CAB89363.1"/>
    <property type="match status" value="1"/>
</dbReference>
<accession>A0AAV1TWJ8</accession>
<reference evidence="2" key="1">
    <citation type="submission" date="2024-01" db="EMBL/GenBank/DDBJ databases">
        <authorList>
            <person name="Webb A."/>
        </authorList>
    </citation>
    <scope>NUCLEOTIDE SEQUENCE</scope>
    <source>
        <strain evidence="2">Pm1</strain>
    </source>
</reference>
<evidence type="ECO:0000259" key="1">
    <source>
        <dbReference type="Pfam" id="PF24906"/>
    </source>
</evidence>
<evidence type="ECO:0000313" key="3">
    <source>
        <dbReference type="Proteomes" id="UP001162060"/>
    </source>
</evidence>
<comment type="caution">
    <text evidence="2">The sequence shown here is derived from an EMBL/GenBank/DDBJ whole genome shotgun (WGS) entry which is preliminary data.</text>
</comment>
<dbReference type="AlphaFoldDB" id="A0AAV1TWJ8"/>
<feature type="domain" description="WRKY19-like zinc finger" evidence="1">
    <location>
        <begin position="190"/>
        <end position="212"/>
    </location>
</feature>
<feature type="domain" description="WRKY19-like zinc finger" evidence="1">
    <location>
        <begin position="213"/>
        <end position="236"/>
    </location>
</feature>
<dbReference type="EMBL" id="CAKLBY020000087">
    <property type="protein sequence ID" value="CAK7925597.1"/>
    <property type="molecule type" value="Genomic_DNA"/>
</dbReference>
<evidence type="ECO:0000313" key="2">
    <source>
        <dbReference type="EMBL" id="CAK7925597.1"/>
    </source>
</evidence>
<gene>
    <name evidence="2" type="ORF">PM001_LOCUS10747</name>
</gene>
<protein>
    <recommendedName>
        <fullName evidence="1">WRKY19-like zinc finger domain-containing protein</fullName>
    </recommendedName>
</protein>
<dbReference type="Proteomes" id="UP001162060">
    <property type="component" value="Unassembled WGS sequence"/>
</dbReference>
<name>A0AAV1TWJ8_9STRA</name>
<proteinExistence type="predicted"/>
<dbReference type="Pfam" id="PF24906">
    <property type="entry name" value="Zf_WRKY19"/>
    <property type="match status" value="4"/>
</dbReference>
<dbReference type="InterPro" id="IPR056866">
    <property type="entry name" value="Znf_WRKY19"/>
</dbReference>
<sequence length="338" mass="36671">MVTLVRAVHRLVDVCQNLFTPLLHSLKRHQFNTLSIHSTGTVQACPMQSSRLAPLLQAALLPSEPFSAPRSLRSIRLPSLSPRLPMLPSLVSTLAAQSGYASTATSSPANVSTSISYLLNPPRHQVATVHYQHQLQQERQYAPAASIGGPPSTTLYHPYAKVASPMSVTTLDVRHPQDLKARLKKKRKTRICKSEGCEKYVVDRGLCIRHGGGKRCSVDDCNCRAQNRGLCWKHGGYTRCTVDGCTKRAKSRGICWSHGGGTRCKHGACSKIAVSHGLCWAHGGGKRCLVETCQKPAYERNGNLCAEHCTQRTQQQQQMMEGGGAVAATATATAPAID</sequence>
<organism evidence="2 3">
    <name type="scientific">Peronospora matthiolae</name>
    <dbReference type="NCBI Taxonomy" id="2874970"/>
    <lineage>
        <taxon>Eukaryota</taxon>
        <taxon>Sar</taxon>
        <taxon>Stramenopiles</taxon>
        <taxon>Oomycota</taxon>
        <taxon>Peronosporomycetes</taxon>
        <taxon>Peronosporales</taxon>
        <taxon>Peronosporaceae</taxon>
        <taxon>Peronospora</taxon>
    </lineage>
</organism>